<feature type="coiled-coil region" evidence="14">
    <location>
        <begin position="19"/>
        <end position="46"/>
    </location>
</feature>
<evidence type="ECO:0000256" key="1">
    <source>
        <dbReference type="ARBA" id="ARBA00000085"/>
    </source>
</evidence>
<dbReference type="PROSITE" id="PS50110">
    <property type="entry name" value="RESPONSE_REGULATORY"/>
    <property type="match status" value="1"/>
</dbReference>
<feature type="domain" description="PAC" evidence="18">
    <location>
        <begin position="481"/>
        <end position="532"/>
    </location>
</feature>
<evidence type="ECO:0000256" key="11">
    <source>
        <dbReference type="ARBA" id="ARBA00023012"/>
    </source>
</evidence>
<comment type="caution">
    <text evidence="19">The sequence shown here is derived from an EMBL/GenBank/DDBJ whole genome shotgun (WGS) entry which is preliminary data.</text>
</comment>
<keyword evidence="11" id="KW-0902">Two-component regulatory system</keyword>
<evidence type="ECO:0000256" key="6">
    <source>
        <dbReference type="ARBA" id="ARBA00022692"/>
    </source>
</evidence>
<reference evidence="19 20" key="1">
    <citation type="submission" date="2017-01" db="EMBL/GenBank/DDBJ databases">
        <title>A new Hymenobacter.</title>
        <authorList>
            <person name="Liang Y."/>
            <person name="Feng F."/>
        </authorList>
    </citation>
    <scope>NUCLEOTIDE SEQUENCE [LARGE SCALE GENOMIC DNA]</scope>
    <source>
        <strain evidence="19">MIMBbqt21</strain>
    </source>
</reference>
<dbReference type="InterPro" id="IPR036097">
    <property type="entry name" value="HisK_dim/P_sf"/>
</dbReference>
<keyword evidence="20" id="KW-1185">Reference proteome</keyword>
<dbReference type="InterPro" id="IPR003661">
    <property type="entry name" value="HisK_dim/P_dom"/>
</dbReference>
<keyword evidence="4 13" id="KW-0597">Phosphoprotein</keyword>
<dbReference type="Gene3D" id="1.10.287.130">
    <property type="match status" value="1"/>
</dbReference>
<dbReference type="GO" id="GO:0000155">
    <property type="term" value="F:phosphorelay sensor kinase activity"/>
    <property type="evidence" value="ECO:0007669"/>
    <property type="project" value="InterPro"/>
</dbReference>
<keyword evidence="14" id="KW-0175">Coiled coil</keyword>
<dbReference type="InterPro" id="IPR000700">
    <property type="entry name" value="PAS-assoc_C"/>
</dbReference>
<dbReference type="NCBIfam" id="TIGR00229">
    <property type="entry name" value="sensory_box"/>
    <property type="match status" value="1"/>
</dbReference>
<dbReference type="InterPro" id="IPR000014">
    <property type="entry name" value="PAS"/>
</dbReference>
<feature type="domain" description="Histidine kinase" evidence="15">
    <location>
        <begin position="672"/>
        <end position="893"/>
    </location>
</feature>
<dbReference type="Gene3D" id="3.40.50.2300">
    <property type="match status" value="1"/>
</dbReference>
<dbReference type="SUPFAM" id="SSF52172">
    <property type="entry name" value="CheY-like"/>
    <property type="match status" value="1"/>
</dbReference>
<dbReference type="InterPro" id="IPR013656">
    <property type="entry name" value="PAS_4"/>
</dbReference>
<dbReference type="FunFam" id="3.30.565.10:FF:000010">
    <property type="entry name" value="Sensor histidine kinase RcsC"/>
    <property type="match status" value="1"/>
</dbReference>
<comment type="subcellular location">
    <subcellularLocation>
        <location evidence="2">Membrane</location>
    </subcellularLocation>
</comment>
<gene>
    <name evidence="19" type="ORF">BXP70_08015</name>
</gene>
<evidence type="ECO:0000313" key="19">
    <source>
        <dbReference type="EMBL" id="OUJ74700.1"/>
    </source>
</evidence>
<evidence type="ECO:0000256" key="5">
    <source>
        <dbReference type="ARBA" id="ARBA00022679"/>
    </source>
</evidence>
<dbReference type="SUPFAM" id="SSF55785">
    <property type="entry name" value="PYP-like sensor domain (PAS domain)"/>
    <property type="match status" value="3"/>
</dbReference>
<dbReference type="Pfam" id="PF13188">
    <property type="entry name" value="PAS_8"/>
    <property type="match status" value="1"/>
</dbReference>
<dbReference type="Pfam" id="PF00512">
    <property type="entry name" value="HisKA"/>
    <property type="match status" value="1"/>
</dbReference>
<evidence type="ECO:0000256" key="3">
    <source>
        <dbReference type="ARBA" id="ARBA00012438"/>
    </source>
</evidence>
<evidence type="ECO:0000256" key="4">
    <source>
        <dbReference type="ARBA" id="ARBA00022553"/>
    </source>
</evidence>
<keyword evidence="5" id="KW-0808">Transferase</keyword>
<dbReference type="PANTHER" id="PTHR45339">
    <property type="entry name" value="HYBRID SIGNAL TRANSDUCTION HISTIDINE KINASE J"/>
    <property type="match status" value="1"/>
</dbReference>
<dbReference type="PANTHER" id="PTHR45339:SF1">
    <property type="entry name" value="HYBRID SIGNAL TRANSDUCTION HISTIDINE KINASE J"/>
    <property type="match status" value="1"/>
</dbReference>
<keyword evidence="10" id="KW-1133">Transmembrane helix</keyword>
<dbReference type="CDD" id="cd00130">
    <property type="entry name" value="PAS"/>
    <property type="match status" value="1"/>
</dbReference>
<dbReference type="EC" id="2.7.13.3" evidence="3"/>
<dbReference type="SMART" id="SM00448">
    <property type="entry name" value="REC"/>
    <property type="match status" value="1"/>
</dbReference>
<protein>
    <recommendedName>
        <fullName evidence="3">histidine kinase</fullName>
        <ecNumber evidence="3">2.7.13.3</ecNumber>
    </recommendedName>
</protein>
<dbReference type="InterPro" id="IPR035965">
    <property type="entry name" value="PAS-like_dom_sf"/>
</dbReference>
<dbReference type="SMART" id="SM00387">
    <property type="entry name" value="HATPase_c"/>
    <property type="match status" value="1"/>
</dbReference>
<dbReference type="Pfam" id="PF00072">
    <property type="entry name" value="Response_reg"/>
    <property type="match status" value="1"/>
</dbReference>
<dbReference type="InterPro" id="IPR011006">
    <property type="entry name" value="CheY-like_superfamily"/>
</dbReference>
<dbReference type="EMBL" id="MTSE01000003">
    <property type="protein sequence ID" value="OUJ74700.1"/>
    <property type="molecule type" value="Genomic_DNA"/>
</dbReference>
<keyword evidence="7" id="KW-0547">Nucleotide-binding</keyword>
<dbReference type="GO" id="GO:0005524">
    <property type="term" value="F:ATP binding"/>
    <property type="evidence" value="ECO:0007669"/>
    <property type="project" value="UniProtKB-KW"/>
</dbReference>
<organism evidence="19 20">
    <name type="scientific">Hymenobacter crusticola</name>
    <dbReference type="NCBI Taxonomy" id="1770526"/>
    <lineage>
        <taxon>Bacteria</taxon>
        <taxon>Pseudomonadati</taxon>
        <taxon>Bacteroidota</taxon>
        <taxon>Cytophagia</taxon>
        <taxon>Cytophagales</taxon>
        <taxon>Hymenobacteraceae</taxon>
        <taxon>Hymenobacter</taxon>
    </lineage>
</organism>
<name>A0A243WG43_9BACT</name>
<dbReference type="AlphaFoldDB" id="A0A243WG43"/>
<keyword evidence="8" id="KW-0418">Kinase</keyword>
<keyword evidence="6" id="KW-0812">Transmembrane</keyword>
<dbReference type="PROSITE" id="PS50112">
    <property type="entry name" value="PAS"/>
    <property type="match status" value="1"/>
</dbReference>
<dbReference type="SMART" id="SM00388">
    <property type="entry name" value="HisKA"/>
    <property type="match status" value="1"/>
</dbReference>
<evidence type="ECO:0000256" key="9">
    <source>
        <dbReference type="ARBA" id="ARBA00022840"/>
    </source>
</evidence>
<keyword evidence="9" id="KW-0067">ATP-binding</keyword>
<evidence type="ECO:0000256" key="7">
    <source>
        <dbReference type="ARBA" id="ARBA00022741"/>
    </source>
</evidence>
<sequence>MLPADDACVAQLAVEKSRRVQAEAALTAAEVRIAALEQQLATTRSAAQRHHHQLVAFARHSRTGLALVDQEGRIEFINESFRELFDLAPEPATAETYPPTPPHTASIADALQASATFGTRGYAQHQSGQTALLGELTLAAGRVIEIDYLVPNQPQAGRLICCREVTEHYQQETQLRTLAYILEQHPNPILRLTSTGEVLYANTAAAPLTHLLTADEQDAARQQLLTLVREALTTEGSHERELALAEQYYLITVLAESTEAYVTLYLTDITARRQAEQELANQRTFYEMVLEQVPAGVAVFDAEHRYLFVNPVLEPDPAVRAWLIGKNNFEACAYRQRPYDIAEQRQNHFLQTLRERQEVTWEETIPHALLGRRRLLRCYRPIMAPDGAVQLIISSGLDITESHQAKMQVAEQRLFMQQLVDTIPSMLCVLNSAENISFSNAAFRNFFQRSPLSSADQHKETPEYKQFVAWNRQVLEQQCVITAELPLPLQGGEIRYFQMDKRPLRQPDGSVSVLTLHTDITDFKRLRQQAERREKQYYDLVYYSQALICTHDLQGTILSVNPAIERLLGAPANRLVGRNLRDALPPEHRADFDAYLNGASQPQPSVMTILTTKGEKRYLHYYTYQVTEAGQESYVVASGYDITPGVRAERALQQAKKEAEENARAKESFLARMSHEIRTPLNGVLGMAALLAKTPLSQTQQEYLTTMEQAGQHLLALVNDVLDMAKITTQHLQLEQAAFDPNVVLQGVRQTLANLAEHKGLRLTTEYLPDSSPAVLGDAYRLRQVLLNLVSNAIKFTEQGTVHLGVAIQQETPQALMLRFWVQDTGIGISQEQQESIFDAFTQASSEISRRFGGTGLGLAISQQLVQHMGGTLALCSAPDQGSTFSFTLTLPWADVLAPTLKQLPANEVVNYEALRGLHVLLAEDNLVNQWIAVVMLEHWGVRVEAVGTGTDALARLQTTHYDAAILDIQMPGLSGVEVATAIRQQPNPAHVAIPLIALTANAFEADLTKYLAAGMSACLTKPFEEAALGQLLIQLTKEQFRASE</sequence>
<proteinExistence type="predicted"/>
<dbReference type="Proteomes" id="UP000194873">
    <property type="component" value="Unassembled WGS sequence"/>
</dbReference>
<evidence type="ECO:0000256" key="12">
    <source>
        <dbReference type="ARBA" id="ARBA00023136"/>
    </source>
</evidence>
<evidence type="ECO:0000259" key="15">
    <source>
        <dbReference type="PROSITE" id="PS50109"/>
    </source>
</evidence>
<dbReference type="FunFam" id="1.10.287.130:FF:000004">
    <property type="entry name" value="Ethylene receptor 1"/>
    <property type="match status" value="1"/>
</dbReference>
<dbReference type="CDD" id="cd00082">
    <property type="entry name" value="HisKA"/>
    <property type="match status" value="1"/>
</dbReference>
<dbReference type="InterPro" id="IPR001789">
    <property type="entry name" value="Sig_transdc_resp-reg_receiver"/>
</dbReference>
<dbReference type="CDD" id="cd16922">
    <property type="entry name" value="HATPase_EvgS-ArcB-TorS-like"/>
    <property type="match status" value="1"/>
</dbReference>
<dbReference type="PROSITE" id="PS50109">
    <property type="entry name" value="HIS_KIN"/>
    <property type="match status" value="1"/>
</dbReference>
<dbReference type="CDD" id="cd17546">
    <property type="entry name" value="REC_hyHK_CKI1_RcsC-like"/>
    <property type="match status" value="1"/>
</dbReference>
<dbReference type="Pfam" id="PF08448">
    <property type="entry name" value="PAS_4"/>
    <property type="match status" value="3"/>
</dbReference>
<evidence type="ECO:0000256" key="10">
    <source>
        <dbReference type="ARBA" id="ARBA00022989"/>
    </source>
</evidence>
<evidence type="ECO:0000259" key="17">
    <source>
        <dbReference type="PROSITE" id="PS50112"/>
    </source>
</evidence>
<keyword evidence="12" id="KW-0472">Membrane</keyword>
<dbReference type="PRINTS" id="PR00344">
    <property type="entry name" value="BCTRLSENSOR"/>
</dbReference>
<evidence type="ECO:0000259" key="18">
    <source>
        <dbReference type="PROSITE" id="PS50113"/>
    </source>
</evidence>
<dbReference type="GO" id="GO:0016020">
    <property type="term" value="C:membrane"/>
    <property type="evidence" value="ECO:0007669"/>
    <property type="project" value="UniProtKB-SubCell"/>
</dbReference>
<feature type="domain" description="PAS" evidence="17">
    <location>
        <begin position="533"/>
        <end position="603"/>
    </location>
</feature>
<evidence type="ECO:0000256" key="14">
    <source>
        <dbReference type="SAM" id="Coils"/>
    </source>
</evidence>
<evidence type="ECO:0000256" key="13">
    <source>
        <dbReference type="PROSITE-ProRule" id="PRU00169"/>
    </source>
</evidence>
<evidence type="ECO:0000313" key="20">
    <source>
        <dbReference type="Proteomes" id="UP000194873"/>
    </source>
</evidence>
<dbReference type="Pfam" id="PF02518">
    <property type="entry name" value="HATPase_c"/>
    <property type="match status" value="1"/>
</dbReference>
<dbReference type="SUPFAM" id="SSF55874">
    <property type="entry name" value="ATPase domain of HSP90 chaperone/DNA topoisomerase II/histidine kinase"/>
    <property type="match status" value="1"/>
</dbReference>
<dbReference type="InterPro" id="IPR003594">
    <property type="entry name" value="HATPase_dom"/>
</dbReference>
<dbReference type="SMART" id="SM00091">
    <property type="entry name" value="PAS"/>
    <property type="match status" value="5"/>
</dbReference>
<dbReference type="PROSITE" id="PS50113">
    <property type="entry name" value="PAC"/>
    <property type="match status" value="1"/>
</dbReference>
<dbReference type="SUPFAM" id="SSF47384">
    <property type="entry name" value="Homodimeric domain of signal transducing histidine kinase"/>
    <property type="match status" value="1"/>
</dbReference>
<dbReference type="Gene3D" id="3.30.450.20">
    <property type="entry name" value="PAS domain"/>
    <property type="match status" value="3"/>
</dbReference>
<evidence type="ECO:0000256" key="8">
    <source>
        <dbReference type="ARBA" id="ARBA00022777"/>
    </source>
</evidence>
<evidence type="ECO:0000259" key="16">
    <source>
        <dbReference type="PROSITE" id="PS50110"/>
    </source>
</evidence>
<accession>A0A243WG43</accession>
<dbReference type="InterPro" id="IPR004358">
    <property type="entry name" value="Sig_transdc_His_kin-like_C"/>
</dbReference>
<dbReference type="InterPro" id="IPR036890">
    <property type="entry name" value="HATPase_C_sf"/>
</dbReference>
<feature type="domain" description="Response regulatory" evidence="16">
    <location>
        <begin position="919"/>
        <end position="1037"/>
    </location>
</feature>
<dbReference type="InterPro" id="IPR005467">
    <property type="entry name" value="His_kinase_dom"/>
</dbReference>
<evidence type="ECO:0000256" key="2">
    <source>
        <dbReference type="ARBA" id="ARBA00004370"/>
    </source>
</evidence>
<feature type="modified residue" description="4-aspartylphosphate" evidence="13">
    <location>
        <position position="968"/>
    </location>
</feature>
<comment type="catalytic activity">
    <reaction evidence="1">
        <text>ATP + protein L-histidine = ADP + protein N-phospho-L-histidine.</text>
        <dbReference type="EC" id="2.7.13.3"/>
    </reaction>
</comment>
<dbReference type="Gene3D" id="3.30.565.10">
    <property type="entry name" value="Histidine kinase-like ATPase, C-terminal domain"/>
    <property type="match status" value="1"/>
</dbReference>